<comment type="caution">
    <text evidence="3">The sequence shown here is derived from an EMBL/GenBank/DDBJ whole genome shotgun (WGS) entry which is preliminary data.</text>
</comment>
<evidence type="ECO:0000256" key="1">
    <source>
        <dbReference type="SAM" id="MobiDB-lite"/>
    </source>
</evidence>
<keyword evidence="2" id="KW-0472">Membrane</keyword>
<gene>
    <name evidence="3" type="ORF">E5Q11_15395</name>
</gene>
<keyword evidence="4" id="KW-1185">Reference proteome</keyword>
<feature type="compositionally biased region" description="Basic and acidic residues" evidence="1">
    <location>
        <begin position="132"/>
        <end position="144"/>
    </location>
</feature>
<feature type="transmembrane region" description="Helical" evidence="2">
    <location>
        <begin position="37"/>
        <end position="58"/>
    </location>
</feature>
<organism evidence="3 4">
    <name type="scientific">Marinobacter confluentis</name>
    <dbReference type="NCBI Taxonomy" id="1697557"/>
    <lineage>
        <taxon>Bacteria</taxon>
        <taxon>Pseudomonadati</taxon>
        <taxon>Pseudomonadota</taxon>
        <taxon>Gammaproteobacteria</taxon>
        <taxon>Pseudomonadales</taxon>
        <taxon>Marinobacteraceae</taxon>
        <taxon>Marinobacter</taxon>
    </lineage>
</organism>
<feature type="compositionally biased region" description="Pro residues" evidence="1">
    <location>
        <begin position="150"/>
        <end position="161"/>
    </location>
</feature>
<accession>A0A4Z1BV97</accession>
<dbReference type="Proteomes" id="UP000298325">
    <property type="component" value="Unassembled WGS sequence"/>
</dbReference>
<proteinExistence type="predicted"/>
<evidence type="ECO:0000313" key="3">
    <source>
        <dbReference type="EMBL" id="TGN38547.1"/>
    </source>
</evidence>
<keyword evidence="2" id="KW-1133">Transmembrane helix</keyword>
<dbReference type="EMBL" id="SRPF01000005">
    <property type="protein sequence ID" value="TGN38547.1"/>
    <property type="molecule type" value="Genomic_DNA"/>
</dbReference>
<evidence type="ECO:0000313" key="4">
    <source>
        <dbReference type="Proteomes" id="UP000298325"/>
    </source>
</evidence>
<feature type="region of interest" description="Disordered" evidence="1">
    <location>
        <begin position="1"/>
        <end position="24"/>
    </location>
</feature>
<feature type="region of interest" description="Disordered" evidence="1">
    <location>
        <begin position="79"/>
        <end position="177"/>
    </location>
</feature>
<dbReference type="OrthoDB" id="5406098at2"/>
<evidence type="ECO:0000256" key="2">
    <source>
        <dbReference type="SAM" id="Phobius"/>
    </source>
</evidence>
<name>A0A4Z1BV97_9GAMM</name>
<feature type="compositionally biased region" description="Pro residues" evidence="1">
    <location>
        <begin position="87"/>
        <end position="97"/>
    </location>
</feature>
<protein>
    <submittedName>
        <fullName evidence="3">Tetratricopeptide repeat protein</fullName>
    </submittedName>
</protein>
<reference evidence="3 4" key="1">
    <citation type="submission" date="2019-04" db="EMBL/GenBank/DDBJ databases">
        <authorList>
            <person name="Park S."/>
            <person name="Yoon J.-H."/>
        </authorList>
    </citation>
    <scope>NUCLEOTIDE SEQUENCE [LARGE SCALE GENOMIC DNA]</scope>
    <source>
        <strain evidence="3 4">HJM-18</strain>
    </source>
</reference>
<dbReference type="InterPro" id="IPR011990">
    <property type="entry name" value="TPR-like_helical_dom_sf"/>
</dbReference>
<dbReference type="RefSeq" id="WP_135804347.1">
    <property type="nucleotide sequence ID" value="NZ_SRPF01000005.1"/>
</dbReference>
<sequence>MSLLNNALREAEQRQRRPGVSSAYTGAVQESRSGKGWLLVLLAVLLIGLLAAGIYYAFMMSPTTPDLTGDSVLASVENGQVDRPQPEPEVLPPPSIEPEPEPVQAQRTPEPKAPAPEFARTEPSEPVAATKPEIRPEPKPEPRPESASSPEPPPEPEPEPAAPVVKTAPQSPDAIDRTTAKELETLIASGRMVEAEGRLKNLAQTQPAPRSRFTVARALLVGGEVQRALDWLPEAAAAKDPTLRMLRARAQHADGRLDAAVATLASSVPPVADQPEYRVTLATLLQQQGQSREAAAHWAELIAWNDSRAPWWVGLAVALEEQGETRSAVRAYEQAVALPGLPPSLADYVQRRLQSLRAG</sequence>
<dbReference type="Pfam" id="PF13432">
    <property type="entry name" value="TPR_16"/>
    <property type="match status" value="1"/>
</dbReference>
<dbReference type="Gene3D" id="1.25.40.10">
    <property type="entry name" value="Tetratricopeptide repeat domain"/>
    <property type="match status" value="1"/>
</dbReference>
<dbReference type="SUPFAM" id="SSF48452">
    <property type="entry name" value="TPR-like"/>
    <property type="match status" value="1"/>
</dbReference>
<keyword evidence="2" id="KW-0812">Transmembrane</keyword>
<dbReference type="AlphaFoldDB" id="A0A4Z1BV97"/>